<dbReference type="RefSeq" id="WP_137017745.1">
    <property type="nucleotide sequence ID" value="NZ_SZNS01000025.1"/>
</dbReference>
<reference evidence="2 3" key="1">
    <citation type="journal article" date="2019" name="Environ. Microbiol.">
        <title>An active ?-lactamase is a part of an orchestrated cell wall stress resistance network of Bacillus subtilis and related rhizosphere species.</title>
        <authorList>
            <person name="Bucher T."/>
            <person name="Keren-Paz A."/>
            <person name="Hausser J."/>
            <person name="Olender T."/>
            <person name="Cytryn E."/>
            <person name="Kolodkin-Gal I."/>
        </authorList>
    </citation>
    <scope>NUCLEOTIDE SEQUENCE [LARGE SCALE GENOMIC DNA]</scope>
    <source>
        <strain evidence="2 3">I4</strain>
    </source>
</reference>
<evidence type="ECO:0000313" key="2">
    <source>
        <dbReference type="EMBL" id="TKH10010.1"/>
    </source>
</evidence>
<dbReference type="Proteomes" id="UP000309170">
    <property type="component" value="Unassembled WGS sequence"/>
</dbReference>
<comment type="caution">
    <text evidence="2">The sequence shown here is derived from an EMBL/GenBank/DDBJ whole genome shotgun (WGS) entry which is preliminary data.</text>
</comment>
<name>A0A9X8ZGC8_9BACI</name>
<evidence type="ECO:0000313" key="3">
    <source>
        <dbReference type="Proteomes" id="UP000309170"/>
    </source>
</evidence>
<keyword evidence="1" id="KW-1133">Transmembrane helix</keyword>
<feature type="transmembrane region" description="Helical" evidence="1">
    <location>
        <begin position="12"/>
        <end position="35"/>
    </location>
</feature>
<keyword evidence="1" id="KW-0812">Transmembrane</keyword>
<gene>
    <name evidence="2" type="ORF">FC678_15440</name>
</gene>
<organism evidence="2 3">
    <name type="scientific">Peribacillus simplex</name>
    <dbReference type="NCBI Taxonomy" id="1478"/>
    <lineage>
        <taxon>Bacteria</taxon>
        <taxon>Bacillati</taxon>
        <taxon>Bacillota</taxon>
        <taxon>Bacilli</taxon>
        <taxon>Bacillales</taxon>
        <taxon>Bacillaceae</taxon>
        <taxon>Peribacillus</taxon>
    </lineage>
</organism>
<feature type="transmembrane region" description="Helical" evidence="1">
    <location>
        <begin position="47"/>
        <end position="68"/>
    </location>
</feature>
<keyword evidence="1" id="KW-0472">Membrane</keyword>
<dbReference type="AlphaFoldDB" id="A0A9X8ZGC8"/>
<sequence length="109" mass="12195">MFSSSNQAIFDPGYIFLLLIILGIVYLVYFALIVVTIKLNALTISTLTISFITYLIVGSYMAGAGYYMDEHPDYNLVFIGYGFPDLILLAFPYIFLSLAASLGEKKRNK</sequence>
<protein>
    <submittedName>
        <fullName evidence="2">Uncharacterized protein</fullName>
    </submittedName>
</protein>
<accession>A0A9X8ZGC8</accession>
<dbReference type="EMBL" id="SZNT01000231">
    <property type="protein sequence ID" value="TKH10010.1"/>
    <property type="molecule type" value="Genomic_DNA"/>
</dbReference>
<feature type="transmembrane region" description="Helical" evidence="1">
    <location>
        <begin position="74"/>
        <end position="100"/>
    </location>
</feature>
<evidence type="ECO:0000256" key="1">
    <source>
        <dbReference type="SAM" id="Phobius"/>
    </source>
</evidence>
<proteinExistence type="predicted"/>
<dbReference type="OrthoDB" id="2943700at2"/>